<organism evidence="3 4">
    <name type="scientific">Macrococcus brunensis</name>
    <dbReference type="NCBI Taxonomy" id="198483"/>
    <lineage>
        <taxon>Bacteria</taxon>
        <taxon>Bacillati</taxon>
        <taxon>Bacillota</taxon>
        <taxon>Bacilli</taxon>
        <taxon>Bacillales</taxon>
        <taxon>Staphylococcaceae</taxon>
        <taxon>Macrococcus</taxon>
    </lineage>
</organism>
<dbReference type="CDD" id="cd06223">
    <property type="entry name" value="PRTases_typeI"/>
    <property type="match status" value="1"/>
</dbReference>
<dbReference type="SUPFAM" id="SSF53271">
    <property type="entry name" value="PRTase-like"/>
    <property type="match status" value="1"/>
</dbReference>
<dbReference type="Pfam" id="PF00156">
    <property type="entry name" value="Pribosyltran"/>
    <property type="match status" value="1"/>
</dbReference>
<feature type="domain" description="Phosphoribosyltransferase" evidence="2">
    <location>
        <begin position="69"/>
        <end position="157"/>
    </location>
</feature>
<evidence type="ECO:0000256" key="1">
    <source>
        <dbReference type="ARBA" id="ARBA00008007"/>
    </source>
</evidence>
<evidence type="ECO:0000259" key="2">
    <source>
        <dbReference type="Pfam" id="PF00156"/>
    </source>
</evidence>
<reference evidence="3 4" key="1">
    <citation type="submission" date="2019-01" db="EMBL/GenBank/DDBJ databases">
        <title>Draft genome sequences of the type strains of six Macrococcus species.</title>
        <authorList>
            <person name="Mazhar S."/>
            <person name="Altermann E."/>
            <person name="Hill C."/>
            <person name="Mcauliffe O."/>
        </authorList>
    </citation>
    <scope>NUCLEOTIDE SEQUENCE [LARGE SCALE GENOMIC DNA]</scope>
    <source>
        <strain evidence="3 4">CCM4811</strain>
    </source>
</reference>
<dbReference type="RefSeq" id="WP_133430822.1">
    <property type="nucleotide sequence ID" value="NZ_SCWA01000001.1"/>
</dbReference>
<dbReference type="Gene3D" id="3.40.50.2020">
    <property type="match status" value="1"/>
</dbReference>
<evidence type="ECO:0000313" key="4">
    <source>
        <dbReference type="Proteomes" id="UP000295310"/>
    </source>
</evidence>
<dbReference type="InterPro" id="IPR029057">
    <property type="entry name" value="PRTase-like"/>
</dbReference>
<sequence>MHQYFQPLDRIQVLFDYNDFMKEVIHAYKGRGDIKLAQIFAYLLRGHVSYMKSFDAVIALPTSAEKLKTRGFSQMEEILSHLPVTLCHSLTMASRIKQSELTKKERLKQVNPFTVSSQVHGRVLLIDDIYTTGLTVHHAAEILRSQGVHTVEVLALARP</sequence>
<gene>
    <name evidence="3" type="ORF">ERX27_00355</name>
</gene>
<name>A0A4R6BGA1_9STAP</name>
<keyword evidence="4" id="KW-1185">Reference proteome</keyword>
<evidence type="ECO:0000313" key="3">
    <source>
        <dbReference type="EMBL" id="TDL98927.1"/>
    </source>
</evidence>
<comment type="caution">
    <text evidence="3">The sequence shown here is derived from an EMBL/GenBank/DDBJ whole genome shotgun (WGS) entry which is preliminary data.</text>
</comment>
<dbReference type="OrthoDB" id="9779910at2"/>
<dbReference type="EMBL" id="SCWA01000001">
    <property type="protein sequence ID" value="TDL98927.1"/>
    <property type="molecule type" value="Genomic_DNA"/>
</dbReference>
<comment type="similarity">
    <text evidence="1">Belongs to the ComF/GntX family.</text>
</comment>
<dbReference type="PANTHER" id="PTHR47505">
    <property type="entry name" value="DNA UTILIZATION PROTEIN YHGH"/>
    <property type="match status" value="1"/>
</dbReference>
<protein>
    <submittedName>
        <fullName evidence="3">ComF family protein</fullName>
    </submittedName>
</protein>
<dbReference type="InterPro" id="IPR051910">
    <property type="entry name" value="ComF/GntX_DNA_util-trans"/>
</dbReference>
<dbReference type="Proteomes" id="UP000295310">
    <property type="component" value="Unassembled WGS sequence"/>
</dbReference>
<proteinExistence type="inferred from homology"/>
<dbReference type="AlphaFoldDB" id="A0A4R6BGA1"/>
<accession>A0A4R6BGA1</accession>
<dbReference type="PANTHER" id="PTHR47505:SF1">
    <property type="entry name" value="DNA UTILIZATION PROTEIN YHGH"/>
    <property type="match status" value="1"/>
</dbReference>
<dbReference type="InterPro" id="IPR000836">
    <property type="entry name" value="PRTase_dom"/>
</dbReference>